<dbReference type="SUPFAM" id="SSF55781">
    <property type="entry name" value="GAF domain-like"/>
    <property type="match status" value="1"/>
</dbReference>
<gene>
    <name evidence="5 7" type="primary">hrcA</name>
    <name evidence="7" type="ORF">CHR90_13645</name>
</gene>
<keyword evidence="8" id="KW-1185">Reference proteome</keyword>
<proteinExistence type="inferred from homology"/>
<dbReference type="Gene3D" id="1.10.10.10">
    <property type="entry name" value="Winged helix-like DNA-binding domain superfamily/Winged helix DNA-binding domain"/>
    <property type="match status" value="1"/>
</dbReference>
<protein>
    <recommendedName>
        <fullName evidence="5">Heat-inducible transcription repressor HrcA</fullName>
    </recommendedName>
</protein>
<comment type="similarity">
    <text evidence="5">Belongs to the HrcA family.</text>
</comment>
<evidence type="ECO:0000256" key="5">
    <source>
        <dbReference type="HAMAP-Rule" id="MF_00081"/>
    </source>
</evidence>
<evidence type="ECO:0000313" key="7">
    <source>
        <dbReference type="EMBL" id="OYQ18007.1"/>
    </source>
</evidence>
<dbReference type="InterPro" id="IPR021153">
    <property type="entry name" value="HrcA_C"/>
</dbReference>
<dbReference type="HAMAP" id="MF_00081">
    <property type="entry name" value="HrcA"/>
    <property type="match status" value="1"/>
</dbReference>
<sequence length="351" mass="37620">MVSVISELNDRSREIFRHIVDAYVETGEPIGSRTLSRRLGTNLSPATIRNVMADLEEFGLLYAPHTSAGRVPTEAGLRLFVDGLLEVGAITPDERRALDAQCAVRGRSLEQVLEEASSALSGLSGCAGLVMAPKREGALQHIEFIPLGPGRALVVMVSTDGQVENRILDLPPGLPPSALTMASNYLNARLTGGHTLSETRAVVTAEMAAQRADLDSLTSRLVEQGLAVWADSTADRSDGYLIVRGQAHLLEDVTALGDLERIRGLFQALEAREGALRLLEAAHLAEGVQIYIGAENPLFAQAGCSVVLAPYTNARDQIIGAIGVIGPTRLNYARIIPMVDYTAKLIGRILR</sequence>
<dbReference type="PANTHER" id="PTHR34824">
    <property type="entry name" value="HEAT-INDUCIBLE TRANSCRIPTION REPRESSOR HRCA"/>
    <property type="match status" value="1"/>
</dbReference>
<dbReference type="PIRSF" id="PIRSF005485">
    <property type="entry name" value="HrcA"/>
    <property type="match status" value="1"/>
</dbReference>
<dbReference type="InterPro" id="IPR036390">
    <property type="entry name" value="WH_DNA-bd_sf"/>
</dbReference>
<evidence type="ECO:0000256" key="2">
    <source>
        <dbReference type="ARBA" id="ARBA00023015"/>
    </source>
</evidence>
<organism evidence="7 8">
    <name type="scientific">Elstera cyanobacteriorum</name>
    <dbReference type="NCBI Taxonomy" id="2022747"/>
    <lineage>
        <taxon>Bacteria</taxon>
        <taxon>Pseudomonadati</taxon>
        <taxon>Pseudomonadota</taxon>
        <taxon>Alphaproteobacteria</taxon>
        <taxon>Rhodospirillales</taxon>
        <taxon>Rhodospirillaceae</taxon>
        <taxon>Elstera</taxon>
    </lineage>
</organism>
<keyword evidence="1 5" id="KW-0678">Repressor</keyword>
<dbReference type="OrthoDB" id="9783139at2"/>
<keyword evidence="3 5" id="KW-0346">Stress response</keyword>
<dbReference type="InterPro" id="IPR036388">
    <property type="entry name" value="WH-like_DNA-bd_sf"/>
</dbReference>
<keyword evidence="2 5" id="KW-0805">Transcription regulation</keyword>
<dbReference type="NCBIfam" id="TIGR00331">
    <property type="entry name" value="hrcA"/>
    <property type="match status" value="1"/>
</dbReference>
<dbReference type="Pfam" id="PF01628">
    <property type="entry name" value="HrcA"/>
    <property type="match status" value="1"/>
</dbReference>
<evidence type="ECO:0000259" key="6">
    <source>
        <dbReference type="Pfam" id="PF01628"/>
    </source>
</evidence>
<dbReference type="RefSeq" id="WP_094409569.1">
    <property type="nucleotide sequence ID" value="NZ_BMJZ01000002.1"/>
</dbReference>
<evidence type="ECO:0000256" key="4">
    <source>
        <dbReference type="ARBA" id="ARBA00023163"/>
    </source>
</evidence>
<dbReference type="Proteomes" id="UP000216361">
    <property type="component" value="Unassembled WGS sequence"/>
</dbReference>
<comment type="caution">
    <text evidence="7">The sequence shown here is derived from an EMBL/GenBank/DDBJ whole genome shotgun (WGS) entry which is preliminary data.</text>
</comment>
<keyword evidence="4 5" id="KW-0804">Transcription</keyword>
<evidence type="ECO:0000256" key="1">
    <source>
        <dbReference type="ARBA" id="ARBA00022491"/>
    </source>
</evidence>
<dbReference type="Gene3D" id="3.30.450.40">
    <property type="match status" value="1"/>
</dbReference>
<dbReference type="GO" id="GO:0003677">
    <property type="term" value="F:DNA binding"/>
    <property type="evidence" value="ECO:0007669"/>
    <property type="project" value="InterPro"/>
</dbReference>
<comment type="function">
    <text evidence="5">Negative regulator of class I heat shock genes (grpE-dnaK-dnaJ and groELS operons). Prevents heat-shock induction of these operons.</text>
</comment>
<dbReference type="GO" id="GO:0045892">
    <property type="term" value="P:negative regulation of DNA-templated transcription"/>
    <property type="evidence" value="ECO:0007669"/>
    <property type="project" value="UniProtKB-UniRule"/>
</dbReference>
<accession>A0A255XM19</accession>
<dbReference type="InterPro" id="IPR029016">
    <property type="entry name" value="GAF-like_dom_sf"/>
</dbReference>
<evidence type="ECO:0000313" key="8">
    <source>
        <dbReference type="Proteomes" id="UP000216361"/>
    </source>
</evidence>
<dbReference type="EMBL" id="NOXS01000033">
    <property type="protein sequence ID" value="OYQ18007.1"/>
    <property type="molecule type" value="Genomic_DNA"/>
</dbReference>
<dbReference type="SUPFAM" id="SSF46785">
    <property type="entry name" value="Winged helix' DNA-binding domain"/>
    <property type="match status" value="1"/>
</dbReference>
<feature type="domain" description="Heat-inducible transcription repressor HrcA C-terminal" evidence="6">
    <location>
        <begin position="110"/>
        <end position="336"/>
    </location>
</feature>
<dbReference type="AlphaFoldDB" id="A0A255XM19"/>
<evidence type="ECO:0000256" key="3">
    <source>
        <dbReference type="ARBA" id="ARBA00023016"/>
    </source>
</evidence>
<name>A0A255XM19_9PROT</name>
<dbReference type="PANTHER" id="PTHR34824:SF1">
    <property type="entry name" value="HEAT-INDUCIBLE TRANSCRIPTION REPRESSOR HRCA"/>
    <property type="match status" value="1"/>
</dbReference>
<reference evidence="7 8" key="1">
    <citation type="submission" date="2017-07" db="EMBL/GenBank/DDBJ databases">
        <title>Elstera cyanobacteriorum sp. nov., a novel bacterium isolated from cyanobacterial aggregates in a eutrophic lake.</title>
        <authorList>
            <person name="Cai H."/>
        </authorList>
    </citation>
    <scope>NUCLEOTIDE SEQUENCE [LARGE SCALE GENOMIC DNA]</scope>
    <source>
        <strain evidence="7 8">TH019</strain>
    </source>
</reference>
<dbReference type="InterPro" id="IPR002571">
    <property type="entry name" value="HrcA"/>
</dbReference>